<sequence>MKLLTLNFVSCARKACKSSTSSFPLHPRDAELELVEMEFNPQFLQNMLPKLEWEALQIICNELALPTLPSSTPAASDLFESGGEGSSPAQPTQVARDLHKLLLETTIREGLLVCSNCGHEYAIKEGIANFLLPPHLV</sequence>
<dbReference type="RefSeq" id="XP_033537620.1">
    <property type="nucleotide sequence ID" value="XM_033676968.1"/>
</dbReference>
<dbReference type="OrthoDB" id="2187549at2759"/>
<reference evidence="4" key="3">
    <citation type="submission" date="2025-04" db="UniProtKB">
        <authorList>
            <consortium name="RefSeq"/>
        </authorList>
    </citation>
    <scope>IDENTIFICATION</scope>
    <source>
        <strain evidence="4">CBS 781.70</strain>
    </source>
</reference>
<dbReference type="InterPro" id="IPR039127">
    <property type="entry name" value="Trm112"/>
</dbReference>
<protein>
    <submittedName>
        <fullName evidence="2 4">AdoMet-dependent tRNA methyltransferase complex subunit Trm112</fullName>
    </submittedName>
</protein>
<keyword evidence="3" id="KW-1185">Reference proteome</keyword>
<evidence type="ECO:0000313" key="4">
    <source>
        <dbReference type="RefSeq" id="XP_033537620.1"/>
    </source>
</evidence>
<dbReference type="GO" id="GO:0070476">
    <property type="term" value="P:rRNA (guanine-N7)-methylation"/>
    <property type="evidence" value="ECO:0007669"/>
    <property type="project" value="TreeGrafter"/>
</dbReference>
<dbReference type="PANTHER" id="PTHR12773">
    <property type="entry name" value="UPF0315 PROTEIN-RELATED"/>
    <property type="match status" value="1"/>
</dbReference>
<evidence type="ECO:0000313" key="3">
    <source>
        <dbReference type="Proteomes" id="UP000504638"/>
    </source>
</evidence>
<comment type="similarity">
    <text evidence="1">Belongs to the TRM112 family.</text>
</comment>
<dbReference type="Pfam" id="PF03966">
    <property type="entry name" value="Trm112p"/>
    <property type="match status" value="1"/>
</dbReference>
<reference evidence="2 4" key="1">
    <citation type="submission" date="2020-01" db="EMBL/GenBank/DDBJ databases">
        <authorList>
            <consortium name="DOE Joint Genome Institute"/>
            <person name="Haridas S."/>
            <person name="Albert R."/>
            <person name="Binder M."/>
            <person name="Bloem J."/>
            <person name="Labutti K."/>
            <person name="Salamov A."/>
            <person name="Andreopoulos B."/>
            <person name="Baker S.E."/>
            <person name="Barry K."/>
            <person name="Bills G."/>
            <person name="Bluhm B.H."/>
            <person name="Cannon C."/>
            <person name="Castanera R."/>
            <person name="Culley D.E."/>
            <person name="Daum C."/>
            <person name="Ezra D."/>
            <person name="Gonzalez J.B."/>
            <person name="Henrissat B."/>
            <person name="Kuo A."/>
            <person name="Liang C."/>
            <person name="Lipzen A."/>
            <person name="Lutzoni F."/>
            <person name="Magnuson J."/>
            <person name="Mondo S."/>
            <person name="Nolan M."/>
            <person name="Ohm R."/>
            <person name="Pangilinan J."/>
            <person name="Park H.-J."/>
            <person name="Ramirez L."/>
            <person name="Alfaro M."/>
            <person name="Sun H."/>
            <person name="Tritt A."/>
            <person name="Yoshinaga Y."/>
            <person name="Zwiers L.-H."/>
            <person name="Turgeon B.G."/>
            <person name="Goodwin S.B."/>
            <person name="Spatafora J.W."/>
            <person name="Crous P.W."/>
            <person name="Grigoriev I.V."/>
        </authorList>
    </citation>
    <scope>NUCLEOTIDE SEQUENCE</scope>
    <source>
        <strain evidence="2 4">CBS 781.70</strain>
    </source>
</reference>
<dbReference type="PANTHER" id="PTHR12773:SF0">
    <property type="entry name" value="MULTIFUNCTIONAL METHYLTRANSFERASE SUBUNIT TRM112-LIKE PROTEIN"/>
    <property type="match status" value="1"/>
</dbReference>
<gene>
    <name evidence="2 4" type="ORF">P152DRAFT_411352</name>
</gene>
<dbReference type="InterPro" id="IPR005651">
    <property type="entry name" value="Trm112-like"/>
</dbReference>
<dbReference type="Proteomes" id="UP000504638">
    <property type="component" value="Unplaced"/>
</dbReference>
<keyword evidence="2 4" id="KW-0489">Methyltransferase</keyword>
<accession>A0A6G1GDQ1</accession>
<organism evidence="2">
    <name type="scientific">Eremomyces bilateralis CBS 781.70</name>
    <dbReference type="NCBI Taxonomy" id="1392243"/>
    <lineage>
        <taxon>Eukaryota</taxon>
        <taxon>Fungi</taxon>
        <taxon>Dikarya</taxon>
        <taxon>Ascomycota</taxon>
        <taxon>Pezizomycotina</taxon>
        <taxon>Dothideomycetes</taxon>
        <taxon>Dothideomycetes incertae sedis</taxon>
        <taxon>Eremomycetales</taxon>
        <taxon>Eremomycetaceae</taxon>
        <taxon>Eremomyces</taxon>
    </lineage>
</organism>
<dbReference type="GO" id="GO:0030488">
    <property type="term" value="P:tRNA methylation"/>
    <property type="evidence" value="ECO:0007669"/>
    <property type="project" value="TreeGrafter"/>
</dbReference>
<dbReference type="GeneID" id="54417538"/>
<evidence type="ECO:0000313" key="2">
    <source>
        <dbReference type="EMBL" id="KAF1815989.1"/>
    </source>
</evidence>
<dbReference type="GO" id="GO:0008168">
    <property type="term" value="F:methyltransferase activity"/>
    <property type="evidence" value="ECO:0007669"/>
    <property type="project" value="UniProtKB-KW"/>
</dbReference>
<dbReference type="EMBL" id="ML975151">
    <property type="protein sequence ID" value="KAF1815989.1"/>
    <property type="molecule type" value="Genomic_DNA"/>
</dbReference>
<dbReference type="GO" id="GO:0046982">
    <property type="term" value="F:protein heterodimerization activity"/>
    <property type="evidence" value="ECO:0007669"/>
    <property type="project" value="InterPro"/>
</dbReference>
<name>A0A6G1GDQ1_9PEZI</name>
<evidence type="ECO:0000256" key="1">
    <source>
        <dbReference type="ARBA" id="ARBA00007980"/>
    </source>
</evidence>
<dbReference type="AlphaFoldDB" id="A0A6G1GDQ1"/>
<reference evidence="4" key="2">
    <citation type="submission" date="2020-04" db="EMBL/GenBank/DDBJ databases">
        <authorList>
            <consortium name="NCBI Genome Project"/>
        </authorList>
    </citation>
    <scope>NUCLEOTIDE SEQUENCE</scope>
    <source>
        <strain evidence="4">CBS 781.70</strain>
    </source>
</reference>
<proteinExistence type="inferred from homology"/>
<keyword evidence="2" id="KW-0808">Transferase</keyword>
<dbReference type="Gene3D" id="2.20.25.10">
    <property type="match status" value="1"/>
</dbReference>